<accession>A0A3M7RQ09</accession>
<reference evidence="1 2" key="1">
    <citation type="journal article" date="2018" name="Sci. Rep.">
        <title>Genomic signatures of local adaptation to the degree of environmental predictability in rotifers.</title>
        <authorList>
            <person name="Franch-Gras L."/>
            <person name="Hahn C."/>
            <person name="Garcia-Roger E.M."/>
            <person name="Carmona M.J."/>
            <person name="Serra M."/>
            <person name="Gomez A."/>
        </authorList>
    </citation>
    <scope>NUCLEOTIDE SEQUENCE [LARGE SCALE GENOMIC DNA]</scope>
    <source>
        <strain evidence="1">HYR1</strain>
    </source>
</reference>
<sequence>MPELLKFIQDYKGFKFNLIRDDAILNFLEFENYTFLKIVLFLQRLIIYSESKCFLEIFIFFFSNELKK</sequence>
<comment type="caution">
    <text evidence="1">The sequence shown here is derived from an EMBL/GenBank/DDBJ whole genome shotgun (WGS) entry which is preliminary data.</text>
</comment>
<evidence type="ECO:0000313" key="1">
    <source>
        <dbReference type="EMBL" id="RNA25634.1"/>
    </source>
</evidence>
<dbReference type="AlphaFoldDB" id="A0A3M7RQ09"/>
<dbReference type="Proteomes" id="UP000276133">
    <property type="component" value="Unassembled WGS sequence"/>
</dbReference>
<evidence type="ECO:0000313" key="2">
    <source>
        <dbReference type="Proteomes" id="UP000276133"/>
    </source>
</evidence>
<keyword evidence="2" id="KW-1185">Reference proteome</keyword>
<organism evidence="1 2">
    <name type="scientific">Brachionus plicatilis</name>
    <name type="common">Marine rotifer</name>
    <name type="synonym">Brachionus muelleri</name>
    <dbReference type="NCBI Taxonomy" id="10195"/>
    <lineage>
        <taxon>Eukaryota</taxon>
        <taxon>Metazoa</taxon>
        <taxon>Spiralia</taxon>
        <taxon>Gnathifera</taxon>
        <taxon>Rotifera</taxon>
        <taxon>Eurotatoria</taxon>
        <taxon>Monogononta</taxon>
        <taxon>Pseudotrocha</taxon>
        <taxon>Ploima</taxon>
        <taxon>Brachionidae</taxon>
        <taxon>Brachionus</taxon>
    </lineage>
</organism>
<name>A0A3M7RQ09_BRAPC</name>
<proteinExistence type="predicted"/>
<protein>
    <submittedName>
        <fullName evidence="1">Uncharacterized protein</fullName>
    </submittedName>
</protein>
<gene>
    <name evidence="1" type="ORF">BpHYR1_012331</name>
</gene>
<dbReference type="EMBL" id="REGN01002893">
    <property type="protein sequence ID" value="RNA25634.1"/>
    <property type="molecule type" value="Genomic_DNA"/>
</dbReference>